<dbReference type="PANTHER" id="PTHR11941">
    <property type="entry name" value="ENOYL-COA HYDRATASE-RELATED"/>
    <property type="match status" value="1"/>
</dbReference>
<dbReference type="Proteomes" id="UP001237642">
    <property type="component" value="Unassembled WGS sequence"/>
</dbReference>
<dbReference type="Gene3D" id="3.90.226.10">
    <property type="entry name" value="2-enoyl-CoA Hydratase, Chain A, domain 1"/>
    <property type="match status" value="1"/>
</dbReference>
<name>A0AAD8GVK4_9APIA</name>
<evidence type="ECO:0000313" key="2">
    <source>
        <dbReference type="EMBL" id="KAK1355371.1"/>
    </source>
</evidence>
<dbReference type="GO" id="GO:0005777">
    <property type="term" value="C:peroxisome"/>
    <property type="evidence" value="ECO:0007669"/>
    <property type="project" value="TreeGrafter"/>
</dbReference>
<keyword evidence="3" id="KW-1185">Reference proteome</keyword>
<dbReference type="CDD" id="cd06558">
    <property type="entry name" value="crotonase-like"/>
    <property type="match status" value="1"/>
</dbReference>
<organism evidence="2 3">
    <name type="scientific">Heracleum sosnowskyi</name>
    <dbReference type="NCBI Taxonomy" id="360622"/>
    <lineage>
        <taxon>Eukaryota</taxon>
        <taxon>Viridiplantae</taxon>
        <taxon>Streptophyta</taxon>
        <taxon>Embryophyta</taxon>
        <taxon>Tracheophyta</taxon>
        <taxon>Spermatophyta</taxon>
        <taxon>Magnoliopsida</taxon>
        <taxon>eudicotyledons</taxon>
        <taxon>Gunneridae</taxon>
        <taxon>Pentapetalae</taxon>
        <taxon>asterids</taxon>
        <taxon>campanulids</taxon>
        <taxon>Apiales</taxon>
        <taxon>Apiaceae</taxon>
        <taxon>Apioideae</taxon>
        <taxon>apioid superclade</taxon>
        <taxon>Tordylieae</taxon>
        <taxon>Tordyliinae</taxon>
        <taxon>Heracleum</taxon>
    </lineage>
</organism>
<dbReference type="Pfam" id="PF00378">
    <property type="entry name" value="ECH_1"/>
    <property type="match status" value="1"/>
</dbReference>
<keyword evidence="1" id="KW-0812">Transmembrane</keyword>
<dbReference type="AlphaFoldDB" id="A0AAD8GVK4"/>
<evidence type="ECO:0000313" key="3">
    <source>
        <dbReference type="Proteomes" id="UP001237642"/>
    </source>
</evidence>
<accession>A0AAD8GVK4</accession>
<reference evidence="2" key="1">
    <citation type="submission" date="2023-02" db="EMBL/GenBank/DDBJ databases">
        <title>Genome of toxic invasive species Heracleum sosnowskyi carries increased number of genes despite the absence of recent whole-genome duplications.</title>
        <authorList>
            <person name="Schelkunov M."/>
            <person name="Shtratnikova V."/>
            <person name="Makarenko M."/>
            <person name="Klepikova A."/>
            <person name="Omelchenko D."/>
            <person name="Novikova G."/>
            <person name="Obukhova E."/>
            <person name="Bogdanov V."/>
            <person name="Penin A."/>
            <person name="Logacheva M."/>
        </authorList>
    </citation>
    <scope>NUCLEOTIDE SEQUENCE</scope>
    <source>
        <strain evidence="2">Hsosn_3</strain>
        <tissue evidence="2">Leaf</tissue>
    </source>
</reference>
<dbReference type="EMBL" id="JAUIZM010000011">
    <property type="protein sequence ID" value="KAK1355371.1"/>
    <property type="molecule type" value="Genomic_DNA"/>
</dbReference>
<keyword evidence="1" id="KW-0472">Membrane</keyword>
<reference evidence="2" key="2">
    <citation type="submission" date="2023-05" db="EMBL/GenBank/DDBJ databases">
        <authorList>
            <person name="Schelkunov M.I."/>
        </authorList>
    </citation>
    <scope>NUCLEOTIDE SEQUENCE</scope>
    <source>
        <strain evidence="2">Hsosn_3</strain>
        <tissue evidence="2">Leaf</tissue>
    </source>
</reference>
<dbReference type="InterPro" id="IPR001753">
    <property type="entry name" value="Enoyl-CoA_hydra/iso"/>
</dbReference>
<sequence length="253" mass="27933">MCNLEKRGSVYILTFTGNDYHRLNPSIVDSISAALHRIRSEATVTVPSSAAAFITTGESNFFSNGGDISLVDSNKDRLLLMMSKVRSVLTDLIFLSMPTIAVVNGLATGTGFMLALNYDYVFMRKDDIGFFHMGGLDSKTVIPTLFFRVKLKAKISSPAVWTDIVMKAEKMTAENAMEKGIVDAVYDTLEETVIAAVELGEQLVRRNWNGKGYVENRKFISNVVLHDQLSIVPTQGLIPNHPHQTIKGAESRL</sequence>
<evidence type="ECO:0000256" key="1">
    <source>
        <dbReference type="SAM" id="Phobius"/>
    </source>
</evidence>
<comment type="caution">
    <text evidence="2">The sequence shown here is derived from an EMBL/GenBank/DDBJ whole genome shotgun (WGS) entry which is preliminary data.</text>
</comment>
<dbReference type="GO" id="GO:0004165">
    <property type="term" value="F:delta(3)-delta(2)-enoyl-CoA isomerase activity"/>
    <property type="evidence" value="ECO:0007669"/>
    <property type="project" value="TreeGrafter"/>
</dbReference>
<keyword evidence="2" id="KW-0413">Isomerase</keyword>
<dbReference type="PANTHER" id="PTHR11941:SF84">
    <property type="entry name" value="ENOYL-COA DELTA ISOMERASE 1, PEROXISOMAL"/>
    <property type="match status" value="1"/>
</dbReference>
<keyword evidence="1" id="KW-1133">Transmembrane helix</keyword>
<dbReference type="InterPro" id="IPR029045">
    <property type="entry name" value="ClpP/crotonase-like_dom_sf"/>
</dbReference>
<proteinExistence type="predicted"/>
<gene>
    <name evidence="2" type="ORF">POM88_048627</name>
</gene>
<dbReference type="SUPFAM" id="SSF52096">
    <property type="entry name" value="ClpP/crotonase"/>
    <property type="match status" value="1"/>
</dbReference>
<protein>
    <submittedName>
        <fullName evidence="2">Enoyl-CoA delta isomerase 2, peroxisomal-like</fullName>
    </submittedName>
</protein>
<feature type="transmembrane region" description="Helical" evidence="1">
    <location>
        <begin position="92"/>
        <end position="116"/>
    </location>
</feature>
<dbReference type="GO" id="GO:0006635">
    <property type="term" value="P:fatty acid beta-oxidation"/>
    <property type="evidence" value="ECO:0007669"/>
    <property type="project" value="TreeGrafter"/>
</dbReference>